<sequence length="84" mass="8787">MWLVPAGLLTLALCLITLLFNGSVANPGADLRDAPIGLVSLDKGVSTKEAGHQNVGRQVAAGIAAQPQKPHKSVEWRPSPPSPR</sequence>
<dbReference type="Proteomes" id="UP000053669">
    <property type="component" value="Unassembled WGS sequence"/>
</dbReference>
<feature type="region of interest" description="Disordered" evidence="1">
    <location>
        <begin position="62"/>
        <end position="84"/>
    </location>
</feature>
<proteinExistence type="predicted"/>
<evidence type="ECO:0000256" key="1">
    <source>
        <dbReference type="SAM" id="MobiDB-lite"/>
    </source>
</evidence>
<comment type="caution">
    <text evidence="2">The sequence shown here is derived from an EMBL/GenBank/DDBJ whole genome shotgun (WGS) entry which is preliminary data.</text>
</comment>
<protein>
    <submittedName>
        <fullName evidence="2">Uncharacterized protein</fullName>
    </submittedName>
</protein>
<dbReference type="STRING" id="58343.AQJ46_42535"/>
<gene>
    <name evidence="2" type="ORF">AQJ46_42535</name>
</gene>
<organism evidence="2 3">
    <name type="scientific">Streptomyces canus</name>
    <dbReference type="NCBI Taxonomy" id="58343"/>
    <lineage>
        <taxon>Bacteria</taxon>
        <taxon>Bacillati</taxon>
        <taxon>Actinomycetota</taxon>
        <taxon>Actinomycetes</taxon>
        <taxon>Kitasatosporales</taxon>
        <taxon>Streptomycetaceae</taxon>
        <taxon>Streptomyces</taxon>
        <taxon>Streptomyces aurantiacus group</taxon>
    </lineage>
</organism>
<evidence type="ECO:0000313" key="3">
    <source>
        <dbReference type="Proteomes" id="UP000053669"/>
    </source>
</evidence>
<dbReference type="AlphaFoldDB" id="A0A124HVM9"/>
<evidence type="ECO:0000313" key="2">
    <source>
        <dbReference type="EMBL" id="KUN58950.1"/>
    </source>
</evidence>
<name>A0A124HVM9_9ACTN</name>
<accession>A0A124HVM9</accession>
<reference evidence="2 3" key="1">
    <citation type="submission" date="2015-10" db="EMBL/GenBank/DDBJ databases">
        <title>Draft genome sequence of Streptomyces canus DSM 40017, type strain for the species Streptomyces canus.</title>
        <authorList>
            <person name="Ruckert C."/>
            <person name="Winkler A."/>
            <person name="Kalinowski J."/>
            <person name="Kampfer P."/>
            <person name="Glaeser S."/>
        </authorList>
    </citation>
    <scope>NUCLEOTIDE SEQUENCE [LARGE SCALE GENOMIC DNA]</scope>
    <source>
        <strain evidence="2 3">DSM 40017</strain>
    </source>
</reference>
<dbReference type="EMBL" id="LMWU01000055">
    <property type="protein sequence ID" value="KUN58950.1"/>
    <property type="molecule type" value="Genomic_DNA"/>
</dbReference>